<accession>A0ABY5KZE2</accession>
<name>A0ABY5KZE2_9CELL</name>
<dbReference type="RefSeq" id="WP_227570651.1">
    <property type="nucleotide sequence ID" value="NZ_CP101988.1"/>
</dbReference>
<organism evidence="2 3">
    <name type="scientific">Cellulomonas chengniuliangii</name>
    <dbReference type="NCBI Taxonomy" id="2968084"/>
    <lineage>
        <taxon>Bacteria</taxon>
        <taxon>Bacillati</taxon>
        <taxon>Actinomycetota</taxon>
        <taxon>Actinomycetes</taxon>
        <taxon>Micrococcales</taxon>
        <taxon>Cellulomonadaceae</taxon>
        <taxon>Cellulomonas</taxon>
    </lineage>
</organism>
<keyword evidence="1" id="KW-0812">Transmembrane</keyword>
<dbReference type="Proteomes" id="UP001316189">
    <property type="component" value="Chromosome"/>
</dbReference>
<keyword evidence="1" id="KW-0472">Membrane</keyword>
<keyword evidence="1" id="KW-1133">Transmembrane helix</keyword>
<gene>
    <name evidence="2" type="primary">kdpF</name>
    <name evidence="2" type="ORF">NP064_12645</name>
</gene>
<reference evidence="2 3" key="1">
    <citation type="submission" date="2022-07" db="EMBL/GenBank/DDBJ databases">
        <title>Novel species in genus cellulomonas.</title>
        <authorList>
            <person name="Ye L."/>
        </authorList>
    </citation>
    <scope>NUCLEOTIDE SEQUENCE [LARGE SCALE GENOMIC DNA]</scope>
    <source>
        <strain evidence="3">zg-Y338</strain>
    </source>
</reference>
<dbReference type="InterPro" id="IPR011726">
    <property type="entry name" value="KdpF"/>
</dbReference>
<dbReference type="Pfam" id="PF09604">
    <property type="entry name" value="Potass_KdpF"/>
    <property type="match status" value="1"/>
</dbReference>
<sequence>MTGADWVALVVTAALTVYLFVALVRPDTTR</sequence>
<evidence type="ECO:0000313" key="2">
    <source>
        <dbReference type="EMBL" id="UUI74632.1"/>
    </source>
</evidence>
<proteinExistence type="predicted"/>
<dbReference type="EMBL" id="CP101988">
    <property type="protein sequence ID" value="UUI74632.1"/>
    <property type="molecule type" value="Genomic_DNA"/>
</dbReference>
<evidence type="ECO:0000256" key="1">
    <source>
        <dbReference type="SAM" id="Phobius"/>
    </source>
</evidence>
<protein>
    <submittedName>
        <fullName evidence="2">K(+)-transporting ATPase subunit F</fullName>
    </submittedName>
</protein>
<keyword evidence="3" id="KW-1185">Reference proteome</keyword>
<feature type="transmembrane region" description="Helical" evidence="1">
    <location>
        <begin position="6"/>
        <end position="24"/>
    </location>
</feature>
<evidence type="ECO:0000313" key="3">
    <source>
        <dbReference type="Proteomes" id="UP001316189"/>
    </source>
</evidence>
<dbReference type="NCBIfam" id="TIGR02115">
    <property type="entry name" value="potass_kdpF"/>
    <property type="match status" value="1"/>
</dbReference>